<dbReference type="Gene3D" id="2.60.120.10">
    <property type="entry name" value="Jelly Rolls"/>
    <property type="match status" value="1"/>
</dbReference>
<dbReference type="Proteomes" id="UP000310189">
    <property type="component" value="Unassembled WGS sequence"/>
</dbReference>
<keyword evidence="2" id="KW-1185">Reference proteome</keyword>
<dbReference type="PANTHER" id="PTHR38599">
    <property type="entry name" value="CUPIN DOMAIN PROTEIN (AFU_ORTHOLOGUE AFUA_3G13620)"/>
    <property type="match status" value="1"/>
</dbReference>
<dbReference type="AlphaFoldDB" id="A0A4T0FK25"/>
<sequence>MSLPGHTFTNLYSYTLPQDASKVVVGLKIRYEGGAETPTHHHGNAFVVGTVLSGAIRSVVHQAGADAPEPEKIYKANECWSELPGSLHIASGNASQTEPAEFIATFVAPSDQSDFVVFDCEMCKVAKEATQQAK</sequence>
<dbReference type="CDD" id="cd02234">
    <property type="entry name" value="cupin_BLR7677-like"/>
    <property type="match status" value="1"/>
</dbReference>
<evidence type="ECO:0000313" key="2">
    <source>
        <dbReference type="Proteomes" id="UP000310189"/>
    </source>
</evidence>
<gene>
    <name evidence="1" type="ORF">E3P99_02517</name>
</gene>
<evidence type="ECO:0000313" key="1">
    <source>
        <dbReference type="EMBL" id="TIA88579.1"/>
    </source>
</evidence>
<dbReference type="EMBL" id="SPNW01000036">
    <property type="protein sequence ID" value="TIA88579.1"/>
    <property type="molecule type" value="Genomic_DNA"/>
</dbReference>
<name>A0A4T0FK25_9BASI</name>
<accession>A0A4T0FK25</accession>
<dbReference type="OrthoDB" id="5793281at2759"/>
<organism evidence="1 2">
    <name type="scientific">Wallemia hederae</name>
    <dbReference type="NCBI Taxonomy" id="1540922"/>
    <lineage>
        <taxon>Eukaryota</taxon>
        <taxon>Fungi</taxon>
        <taxon>Dikarya</taxon>
        <taxon>Basidiomycota</taxon>
        <taxon>Wallemiomycotina</taxon>
        <taxon>Wallemiomycetes</taxon>
        <taxon>Wallemiales</taxon>
        <taxon>Wallemiaceae</taxon>
        <taxon>Wallemia</taxon>
    </lineage>
</organism>
<comment type="caution">
    <text evidence="1">The sequence shown here is derived from an EMBL/GenBank/DDBJ whole genome shotgun (WGS) entry which is preliminary data.</text>
</comment>
<reference evidence="1 2" key="1">
    <citation type="submission" date="2019-03" db="EMBL/GenBank/DDBJ databases">
        <title>Sequencing 23 genomes of Wallemia ichthyophaga.</title>
        <authorList>
            <person name="Gostincar C."/>
        </authorList>
    </citation>
    <scope>NUCLEOTIDE SEQUENCE [LARGE SCALE GENOMIC DNA]</scope>
    <source>
        <strain evidence="1 2">EXF-5753</strain>
    </source>
</reference>
<dbReference type="InterPro" id="IPR011051">
    <property type="entry name" value="RmlC_Cupin_sf"/>
</dbReference>
<dbReference type="PANTHER" id="PTHR38599:SF1">
    <property type="entry name" value="CUPIN DOMAIN PROTEIN (AFU_ORTHOLOGUE AFUA_3G13620)"/>
    <property type="match status" value="1"/>
</dbReference>
<dbReference type="InterPro" id="IPR014710">
    <property type="entry name" value="RmlC-like_jellyroll"/>
</dbReference>
<proteinExistence type="predicted"/>
<dbReference type="SUPFAM" id="SSF51182">
    <property type="entry name" value="RmlC-like cupins"/>
    <property type="match status" value="1"/>
</dbReference>
<protein>
    <recommendedName>
        <fullName evidence="3">Cupin type-1 domain-containing protein</fullName>
    </recommendedName>
</protein>
<evidence type="ECO:0008006" key="3">
    <source>
        <dbReference type="Google" id="ProtNLM"/>
    </source>
</evidence>